<dbReference type="EMBL" id="HBGW01059498">
    <property type="protein sequence ID" value="CAD9600782.1"/>
    <property type="molecule type" value="Transcribed_RNA"/>
</dbReference>
<organism evidence="1">
    <name type="scientific">Zooxanthella nutricula</name>
    <dbReference type="NCBI Taxonomy" id="1333877"/>
    <lineage>
        <taxon>Eukaryota</taxon>
        <taxon>Sar</taxon>
        <taxon>Alveolata</taxon>
        <taxon>Dinophyceae</taxon>
        <taxon>Peridiniales</taxon>
        <taxon>Peridiniales incertae sedis</taxon>
        <taxon>Zooxanthella</taxon>
    </lineage>
</organism>
<reference evidence="1" key="1">
    <citation type="submission" date="2021-01" db="EMBL/GenBank/DDBJ databases">
        <authorList>
            <person name="Corre E."/>
            <person name="Pelletier E."/>
            <person name="Niang G."/>
            <person name="Scheremetjew M."/>
            <person name="Finn R."/>
            <person name="Kale V."/>
            <person name="Holt S."/>
            <person name="Cochrane G."/>
            <person name="Meng A."/>
            <person name="Brown T."/>
            <person name="Cohen L."/>
        </authorList>
    </citation>
    <scope>NUCLEOTIDE SEQUENCE</scope>
    <source>
        <strain evidence="1">RCC3387</strain>
    </source>
</reference>
<sequence length="221" mass="24210">MAVSNRAGEVAFQAARPGATLYGIDMQMGSGTMPCRTAKDVNADELGSQGYTLIANAHDWGALEADPRIREGGFSLVTYDYATEQYDRQLVQPEPLCYFLNKLRVGGEFVMSARVDYMDFQGAINFAVADNRAILASYWEKTGTKLVALRPSGAEEGGDVFEEIADAERAGCFEITYLAEHAGELNPRIAEPVLVIKKKRDVLFLDVAEAAEERRKAKAGE</sequence>
<proteinExistence type="predicted"/>
<name>A0A7S2LAI1_9DINO</name>
<protein>
    <submittedName>
        <fullName evidence="1">Uncharacterized protein</fullName>
    </submittedName>
</protein>
<accession>A0A7S2LAI1</accession>
<evidence type="ECO:0000313" key="1">
    <source>
        <dbReference type="EMBL" id="CAD9600782.1"/>
    </source>
</evidence>
<gene>
    <name evidence="1" type="ORF">BRAN1462_LOCUS37878</name>
</gene>
<dbReference type="AlphaFoldDB" id="A0A7S2LAI1"/>